<accession>A0A0G1PVJ1</accession>
<dbReference type="Proteomes" id="UP000034329">
    <property type="component" value="Unassembled WGS sequence"/>
</dbReference>
<organism evidence="1 2">
    <name type="scientific">Candidatus Woesebacteria bacterium GW2011_GWB1_45_5</name>
    <dbReference type="NCBI Taxonomy" id="1618581"/>
    <lineage>
        <taxon>Bacteria</taxon>
        <taxon>Candidatus Woeseibacteriota</taxon>
    </lineage>
</organism>
<name>A0A0G1PVJ1_9BACT</name>
<proteinExistence type="predicted"/>
<evidence type="ECO:0000313" key="2">
    <source>
        <dbReference type="Proteomes" id="UP000034329"/>
    </source>
</evidence>
<dbReference type="EMBL" id="LCLA01000039">
    <property type="protein sequence ID" value="KKU09493.1"/>
    <property type="molecule type" value="Genomic_DNA"/>
</dbReference>
<gene>
    <name evidence="1" type="ORF">UX13_C0039G0013</name>
</gene>
<protein>
    <submittedName>
        <fullName evidence="1">Uncharacterized protein</fullName>
    </submittedName>
</protein>
<dbReference type="AlphaFoldDB" id="A0A0G1PVJ1"/>
<sequence>MESTKILFAKYGLPPLTQIWSISDLRKLDKILDGKLVKQELKDEVRSLVKKARLAVELGQIVKDLKKSENIQYFTNRVAKEVVDKLDSAMNLGSLKQKLIADLLQSFAARERSDYIIRLLRKSKVPLVSLSNDPSLLSLLVTDWALKRLGAVIGRNRYRGITKKISEAAEHASYRGIEEYNR</sequence>
<evidence type="ECO:0000313" key="1">
    <source>
        <dbReference type="EMBL" id="KKU09493.1"/>
    </source>
</evidence>
<comment type="caution">
    <text evidence="1">The sequence shown here is derived from an EMBL/GenBank/DDBJ whole genome shotgun (WGS) entry which is preliminary data.</text>
</comment>
<reference evidence="1 2" key="1">
    <citation type="journal article" date="2015" name="Nature">
        <title>rRNA introns, odd ribosomes, and small enigmatic genomes across a large radiation of phyla.</title>
        <authorList>
            <person name="Brown C.T."/>
            <person name="Hug L.A."/>
            <person name="Thomas B.C."/>
            <person name="Sharon I."/>
            <person name="Castelle C.J."/>
            <person name="Singh A."/>
            <person name="Wilkins M.J."/>
            <person name="Williams K.H."/>
            <person name="Banfield J.F."/>
        </authorList>
    </citation>
    <scope>NUCLEOTIDE SEQUENCE [LARGE SCALE GENOMIC DNA]</scope>
</reference>